<evidence type="ECO:0000313" key="14">
    <source>
        <dbReference type="EMBL" id="MDF0749077.1"/>
    </source>
</evidence>
<evidence type="ECO:0000256" key="6">
    <source>
        <dbReference type="ARBA" id="ARBA00022475"/>
    </source>
</evidence>
<gene>
    <name evidence="14" type="primary">ccmD</name>
    <name evidence="14" type="ORF">NLU14_02405</name>
</gene>
<evidence type="ECO:0000256" key="2">
    <source>
        <dbReference type="ARBA" id="ARBA00004377"/>
    </source>
</evidence>
<comment type="similarity">
    <text evidence="3 12">Belongs to the CcmD/CycX/HelD family.</text>
</comment>
<dbReference type="PANTHER" id="PTHR37531:SF1">
    <property type="entry name" value="HEME EXPORTER PROTEIN D"/>
    <property type="match status" value="1"/>
</dbReference>
<dbReference type="InterPro" id="IPR007078">
    <property type="entry name" value="Haem_export_protD_CcmD"/>
</dbReference>
<dbReference type="Pfam" id="PF04995">
    <property type="entry name" value="CcmD"/>
    <property type="match status" value="1"/>
</dbReference>
<comment type="caution">
    <text evidence="14">The sequence shown here is derived from an EMBL/GenBank/DDBJ whole genome shotgun (WGS) entry which is preliminary data.</text>
</comment>
<evidence type="ECO:0000256" key="7">
    <source>
        <dbReference type="ARBA" id="ARBA00022519"/>
    </source>
</evidence>
<organism evidence="14 15">
    <name type="scientific">Marinobacter iranensis</name>
    <dbReference type="NCBI Taxonomy" id="2962607"/>
    <lineage>
        <taxon>Bacteria</taxon>
        <taxon>Pseudomonadati</taxon>
        <taxon>Pseudomonadota</taxon>
        <taxon>Gammaproteobacteria</taxon>
        <taxon>Pseudomonadales</taxon>
        <taxon>Marinobacteraceae</taxon>
        <taxon>Marinobacter</taxon>
    </lineage>
</organism>
<dbReference type="InterPro" id="IPR052075">
    <property type="entry name" value="Heme_exporter_D"/>
</dbReference>
<accession>A0ABT5Y5X4</accession>
<sequence>MAFDSFAAFMAMDGHGPYVWTCYAVFFLLMGAITWWSLRQRRVIIAQQRRRMDSAPVRDERSAAASFTRIESSQD</sequence>
<reference evidence="14" key="1">
    <citation type="submission" date="2022-07" db="EMBL/GenBank/DDBJ databases">
        <title>Marinobacter iranensis a new bacterium isolate from a hipersaline lake in Iran.</title>
        <authorList>
            <person name="Mohammad A.M.A."/>
            <person name="Cristina S.-P."/>
            <person name="Antonio V."/>
        </authorList>
    </citation>
    <scope>NUCLEOTIDE SEQUENCE</scope>
    <source>
        <strain evidence="14">71-i</strain>
    </source>
</reference>
<evidence type="ECO:0000256" key="13">
    <source>
        <dbReference type="SAM" id="MobiDB-lite"/>
    </source>
</evidence>
<dbReference type="Proteomes" id="UP001143391">
    <property type="component" value="Unassembled WGS sequence"/>
</dbReference>
<evidence type="ECO:0000313" key="15">
    <source>
        <dbReference type="Proteomes" id="UP001143391"/>
    </source>
</evidence>
<evidence type="ECO:0000256" key="1">
    <source>
        <dbReference type="ARBA" id="ARBA00002442"/>
    </source>
</evidence>
<feature type="region of interest" description="Disordered" evidence="13">
    <location>
        <begin position="50"/>
        <end position="75"/>
    </location>
</feature>
<evidence type="ECO:0000256" key="8">
    <source>
        <dbReference type="ARBA" id="ARBA00022692"/>
    </source>
</evidence>
<keyword evidence="11 12" id="KW-0472">Membrane</keyword>
<keyword evidence="7 12" id="KW-0997">Cell inner membrane</keyword>
<evidence type="ECO:0000256" key="12">
    <source>
        <dbReference type="RuleBase" id="RU363101"/>
    </source>
</evidence>
<keyword evidence="10 12" id="KW-1133">Transmembrane helix</keyword>
<keyword evidence="5 12" id="KW-0813">Transport</keyword>
<evidence type="ECO:0000256" key="4">
    <source>
        <dbReference type="ARBA" id="ARBA00016461"/>
    </source>
</evidence>
<evidence type="ECO:0000256" key="3">
    <source>
        <dbReference type="ARBA" id="ARBA00008741"/>
    </source>
</evidence>
<dbReference type="PANTHER" id="PTHR37531">
    <property type="entry name" value="HEME EXPORTER PROTEIN D"/>
    <property type="match status" value="1"/>
</dbReference>
<feature type="transmembrane region" description="Helical" evidence="12">
    <location>
        <begin position="18"/>
        <end position="38"/>
    </location>
</feature>
<keyword evidence="8 12" id="KW-0812">Transmembrane</keyword>
<evidence type="ECO:0000256" key="10">
    <source>
        <dbReference type="ARBA" id="ARBA00022989"/>
    </source>
</evidence>
<keyword evidence="6 12" id="KW-1003">Cell membrane</keyword>
<protein>
    <recommendedName>
        <fullName evidence="4 12">Heme exporter protein D</fullName>
    </recommendedName>
</protein>
<comment type="subcellular location">
    <subcellularLocation>
        <location evidence="2 12">Cell inner membrane</location>
        <topology evidence="2 12">Single-pass membrane protein</topology>
    </subcellularLocation>
</comment>
<comment type="function">
    <text evidence="1 12">Required for the export of heme to the periplasm for the biogenesis of c-type cytochromes.</text>
</comment>
<dbReference type="RefSeq" id="WP_275704563.1">
    <property type="nucleotide sequence ID" value="NZ_JANCMW010000001.1"/>
</dbReference>
<keyword evidence="15" id="KW-1185">Reference proteome</keyword>
<feature type="compositionally biased region" description="Basic and acidic residues" evidence="13">
    <location>
        <begin position="50"/>
        <end position="62"/>
    </location>
</feature>
<proteinExistence type="inferred from homology"/>
<evidence type="ECO:0000256" key="9">
    <source>
        <dbReference type="ARBA" id="ARBA00022748"/>
    </source>
</evidence>
<dbReference type="NCBIfam" id="TIGR03141">
    <property type="entry name" value="cytochro_ccmD"/>
    <property type="match status" value="1"/>
</dbReference>
<dbReference type="EMBL" id="JANCMW010000001">
    <property type="protein sequence ID" value="MDF0749077.1"/>
    <property type="molecule type" value="Genomic_DNA"/>
</dbReference>
<evidence type="ECO:0000256" key="11">
    <source>
        <dbReference type="ARBA" id="ARBA00023136"/>
    </source>
</evidence>
<evidence type="ECO:0000256" key="5">
    <source>
        <dbReference type="ARBA" id="ARBA00022448"/>
    </source>
</evidence>
<keyword evidence="9 12" id="KW-0201">Cytochrome c-type biogenesis</keyword>
<name>A0ABT5Y5X4_9GAMM</name>